<evidence type="ECO:0000313" key="7">
    <source>
        <dbReference type="EMBL" id="KAG2377215.1"/>
    </source>
</evidence>
<evidence type="ECO:0000256" key="2">
    <source>
        <dbReference type="ARBA" id="ARBA00022490"/>
    </source>
</evidence>
<dbReference type="GO" id="GO:0016020">
    <property type="term" value="C:membrane"/>
    <property type="evidence" value="ECO:0007669"/>
    <property type="project" value="UniProtKB-ARBA"/>
</dbReference>
<dbReference type="GO" id="GO:0005768">
    <property type="term" value="C:endosome"/>
    <property type="evidence" value="ECO:0007669"/>
    <property type="project" value="UniProtKB-ARBA"/>
</dbReference>
<gene>
    <name evidence="7" type="ORF">HKW66_Vig0251990</name>
</gene>
<dbReference type="GO" id="GO:0035091">
    <property type="term" value="F:phosphatidylinositol binding"/>
    <property type="evidence" value="ECO:0007669"/>
    <property type="project" value="InterPro"/>
</dbReference>
<keyword evidence="4" id="KW-0812">Transmembrane</keyword>
<protein>
    <recommendedName>
        <fullName evidence="9">PX domain-containing protein</fullName>
    </recommendedName>
</protein>
<evidence type="ECO:0000256" key="4">
    <source>
        <dbReference type="SAM" id="Phobius"/>
    </source>
</evidence>
<dbReference type="EMBL" id="JABFOF010000010">
    <property type="protein sequence ID" value="KAG2377215.1"/>
    <property type="molecule type" value="Genomic_DNA"/>
</dbReference>
<evidence type="ECO:0000313" key="8">
    <source>
        <dbReference type="Proteomes" id="UP000743370"/>
    </source>
</evidence>
<dbReference type="InterPro" id="IPR051837">
    <property type="entry name" value="SortingNexin/PXDomain-PKLike"/>
</dbReference>
<dbReference type="Gene3D" id="3.30.1520.10">
    <property type="entry name" value="Phox-like domain"/>
    <property type="match status" value="1"/>
</dbReference>
<dbReference type="PANTHER" id="PTHR22999:SF42">
    <property type="entry name" value="SORTING NEXIN CARBOXY-TERMINAL PROTEIN"/>
    <property type="match status" value="1"/>
</dbReference>
<dbReference type="Pfam" id="PF02194">
    <property type="entry name" value="PXA"/>
    <property type="match status" value="1"/>
</dbReference>
<dbReference type="Proteomes" id="UP000743370">
    <property type="component" value="Unassembled WGS sequence"/>
</dbReference>
<feature type="region of interest" description="Disordered" evidence="3">
    <location>
        <begin position="513"/>
        <end position="534"/>
    </location>
</feature>
<dbReference type="SMART" id="SM00312">
    <property type="entry name" value="PX"/>
    <property type="match status" value="1"/>
</dbReference>
<evidence type="ECO:0000256" key="3">
    <source>
        <dbReference type="SAM" id="MobiDB-lite"/>
    </source>
</evidence>
<feature type="domain" description="PX" evidence="5">
    <location>
        <begin position="547"/>
        <end position="659"/>
    </location>
</feature>
<comment type="subcellular location">
    <subcellularLocation>
        <location evidence="1">Cytoplasm</location>
    </subcellularLocation>
</comment>
<dbReference type="PROSITE" id="PS51207">
    <property type="entry name" value="PXA"/>
    <property type="match status" value="1"/>
</dbReference>
<feature type="transmembrane region" description="Helical" evidence="4">
    <location>
        <begin position="12"/>
        <end position="30"/>
    </location>
</feature>
<accession>A0A8T0JRK2</accession>
<sequence>MMDIINDLIEEAKLRLLWWALCIFAISYFFTHFKCRDGDSDLSFFLEKNLDACIPLSSFGVIVQSEFEFELVKFYLKTANLESLIDTYTSKSMWMNLPMSILFVAALRILLNKVEFRWKVQPPRLQTYLSHLEKNQLPLNDERLSSSPPPPKWKKIDSPVVEAALNDFIDLILKDFVINMWYSDLTPDMEFPELIRDLIMDAISEVSVRVKEINLVDLLMRDIVDLVGDHIDLFRRNQDAIGVDVMLTLSSEERDERLKFHLLNSKELHPALISPESEYKVLQRLTSGLLATVLRKREVQCPVIRCIARELLTCLILQPIMNLASPAYINELIESLLLVLNDDGINWMGVCEHSANTTHNHGHSGTGGGHDNQTSSADWAQMLEAATQRRTEVLMPENLENMWARGRNYRRKQHKSTKTGSQDPSVKCPAIDAIPEGMCAMHYVGSDPHLNVVGTNRSESSPDPDKELCSEVDHHVDEGKDIRDIPSKKFKDLKRSNSASLLGNQPLLKVCSPRSEVHNPESEKHGEGYRGKSGSEMVMRRDGHFLPKLRCRVMGAYFEKLGSTSFAVYSIAVTDGLEKTWFVRRRYRNFERLHRHLKDIPNYLLHLPPKRIFSSSIDDAFVYQRCIQFDKYLQDLLSIANIAEQHEVWDFLSVSSKNYSFGKSSSMMRTLAVNVDDAVDDIVRQFKGVSDGLIRKVVGSSSPTTEVSSTSTNQNMSWSMDEMDKSVPRQTTAESVLSSDNEEGEKEVNFGHENIDKEAEDNESNSDNEFSLKEDSQLLTNHGNECTNLDLDRKHDVAMEAKVGKDVSATTFNPIPDNMEDPVGVPPEVCSQLDLIFFLFCISHLLIEIFGLRLLIDACLSYAFAAYSLWGHAYMWTPPNVTVPILNLVDNVFQLKKRGWLRRQVFWISKQILQVVMEDAIDDWILSEIHWLRREDTIAQGIRWVQDILWPGGTFFLRIQTPQVFIGGSAYDQKPLPSISESGGSKMTKSQSGSFELQLEAIRRASDLKKLLFDGAPAALVGLIGQKQYKRCASDIYYFTQSSICVKQLAYAILELLLISIFPELRSVVISVHENNLYRMSNTSIRFLKKPEPPLSNNHGNLTTLIELRFLFFVVAIKYRTAHGERGRCLGKSNPIVVGVDGIMEAHWDPVPL</sequence>
<dbReference type="AlphaFoldDB" id="A0A8T0JRK2"/>
<evidence type="ECO:0000259" key="5">
    <source>
        <dbReference type="PROSITE" id="PS50195"/>
    </source>
</evidence>
<dbReference type="PROSITE" id="PS50195">
    <property type="entry name" value="PX"/>
    <property type="match status" value="1"/>
</dbReference>
<evidence type="ECO:0000259" key="6">
    <source>
        <dbReference type="PROSITE" id="PS51207"/>
    </source>
</evidence>
<dbReference type="InterPro" id="IPR013937">
    <property type="entry name" value="Sorting_nexin_C"/>
</dbReference>
<feature type="domain" description="PXA" evidence="6">
    <location>
        <begin position="158"/>
        <end position="337"/>
    </location>
</feature>
<feature type="compositionally biased region" description="Polar residues" evidence="3">
    <location>
        <begin position="728"/>
        <end position="739"/>
    </location>
</feature>
<dbReference type="Pfam" id="PF00787">
    <property type="entry name" value="PX"/>
    <property type="match status" value="1"/>
</dbReference>
<keyword evidence="4" id="KW-0472">Membrane</keyword>
<name>A0A8T0JRK2_PHAAN</name>
<proteinExistence type="predicted"/>
<dbReference type="InterPro" id="IPR003114">
    <property type="entry name" value="Phox_assoc"/>
</dbReference>
<keyword evidence="2" id="KW-0963">Cytoplasm</keyword>
<evidence type="ECO:0008006" key="9">
    <source>
        <dbReference type="Google" id="ProtNLM"/>
    </source>
</evidence>
<feature type="compositionally biased region" description="Basic and acidic residues" evidence="3">
    <location>
        <begin position="746"/>
        <end position="757"/>
    </location>
</feature>
<evidence type="ECO:0000256" key="1">
    <source>
        <dbReference type="ARBA" id="ARBA00004496"/>
    </source>
</evidence>
<reference evidence="7 8" key="1">
    <citation type="submission" date="2020-05" db="EMBL/GenBank/DDBJ databases">
        <title>Vigna angularis (adzuki bean) Var. LongXiaoDou No. 4 denovo assembly.</title>
        <authorList>
            <person name="Xiang H."/>
        </authorList>
    </citation>
    <scope>NUCLEOTIDE SEQUENCE [LARGE SCALE GENOMIC DNA]</scope>
    <source>
        <tissue evidence="7">Leaf</tissue>
    </source>
</reference>
<dbReference type="PANTHER" id="PTHR22999">
    <property type="entry name" value="PX SERINE/THREONINE KINASE PXK"/>
    <property type="match status" value="1"/>
</dbReference>
<organism evidence="7 8">
    <name type="scientific">Phaseolus angularis</name>
    <name type="common">Azuki bean</name>
    <name type="synonym">Vigna angularis</name>
    <dbReference type="NCBI Taxonomy" id="3914"/>
    <lineage>
        <taxon>Eukaryota</taxon>
        <taxon>Viridiplantae</taxon>
        <taxon>Streptophyta</taxon>
        <taxon>Embryophyta</taxon>
        <taxon>Tracheophyta</taxon>
        <taxon>Spermatophyta</taxon>
        <taxon>Magnoliopsida</taxon>
        <taxon>eudicotyledons</taxon>
        <taxon>Gunneridae</taxon>
        <taxon>Pentapetalae</taxon>
        <taxon>rosids</taxon>
        <taxon>fabids</taxon>
        <taxon>Fabales</taxon>
        <taxon>Fabaceae</taxon>
        <taxon>Papilionoideae</taxon>
        <taxon>50 kb inversion clade</taxon>
        <taxon>NPAAA clade</taxon>
        <taxon>indigoferoid/millettioid clade</taxon>
        <taxon>Phaseoleae</taxon>
        <taxon>Vigna</taxon>
    </lineage>
</organism>
<dbReference type="InterPro" id="IPR001683">
    <property type="entry name" value="PX_dom"/>
</dbReference>
<dbReference type="Pfam" id="PF08628">
    <property type="entry name" value="Nexin_C"/>
    <property type="match status" value="1"/>
</dbReference>
<dbReference type="InterPro" id="IPR036871">
    <property type="entry name" value="PX_dom_sf"/>
</dbReference>
<feature type="compositionally biased region" description="Low complexity" evidence="3">
    <location>
        <begin position="700"/>
        <end position="712"/>
    </location>
</feature>
<feature type="compositionally biased region" description="Basic and acidic residues" evidence="3">
    <location>
        <begin position="515"/>
        <end position="530"/>
    </location>
</feature>
<dbReference type="SMART" id="SM00313">
    <property type="entry name" value="PXA"/>
    <property type="match status" value="1"/>
</dbReference>
<keyword evidence="4" id="KW-1133">Transmembrane helix</keyword>
<dbReference type="SUPFAM" id="SSF64268">
    <property type="entry name" value="PX domain"/>
    <property type="match status" value="1"/>
</dbReference>
<comment type="caution">
    <text evidence="7">The sequence shown here is derived from an EMBL/GenBank/DDBJ whole genome shotgun (WGS) entry which is preliminary data.</text>
</comment>
<feature type="region of interest" description="Disordered" evidence="3">
    <location>
        <begin position="700"/>
        <end position="770"/>
    </location>
</feature>